<dbReference type="Pfam" id="PF07114">
    <property type="entry name" value="TMEM126"/>
    <property type="match status" value="1"/>
</dbReference>
<keyword evidence="3" id="KW-0999">Mitochondrion inner membrane</keyword>
<comment type="subcellular location">
    <subcellularLocation>
        <location evidence="1">Mitochondrion inner membrane</location>
        <topology evidence="1">Multi-pass membrane protein</topology>
    </subcellularLocation>
</comment>
<dbReference type="Proteomes" id="UP000694564">
    <property type="component" value="Chromosome X"/>
</dbReference>
<evidence type="ECO:0000256" key="3">
    <source>
        <dbReference type="ARBA" id="ARBA00022792"/>
    </source>
</evidence>
<comment type="similarity">
    <text evidence="7">Belongs to the TMEM126 family.</text>
</comment>
<evidence type="ECO:0000256" key="8">
    <source>
        <dbReference type="ARBA" id="ARBA00039469"/>
    </source>
</evidence>
<evidence type="ECO:0000256" key="5">
    <source>
        <dbReference type="ARBA" id="ARBA00023128"/>
    </source>
</evidence>
<name>A0A8D2D2K3_SCIVU</name>
<organism evidence="11 12">
    <name type="scientific">Sciurus vulgaris</name>
    <name type="common">Eurasian red squirrel</name>
    <dbReference type="NCBI Taxonomy" id="55149"/>
    <lineage>
        <taxon>Eukaryota</taxon>
        <taxon>Metazoa</taxon>
        <taxon>Chordata</taxon>
        <taxon>Craniata</taxon>
        <taxon>Vertebrata</taxon>
        <taxon>Euteleostomi</taxon>
        <taxon>Mammalia</taxon>
        <taxon>Eutheria</taxon>
        <taxon>Euarchontoglires</taxon>
        <taxon>Glires</taxon>
        <taxon>Rodentia</taxon>
        <taxon>Sciuromorpha</taxon>
        <taxon>Sciuridae</taxon>
        <taxon>Sciurinae</taxon>
        <taxon>Sciurini</taxon>
        <taxon>Sciurus</taxon>
    </lineage>
</organism>
<keyword evidence="2" id="KW-0812">Transmembrane</keyword>
<evidence type="ECO:0000256" key="10">
    <source>
        <dbReference type="ARBA" id="ARBA00045919"/>
    </source>
</evidence>
<evidence type="ECO:0000256" key="4">
    <source>
        <dbReference type="ARBA" id="ARBA00022989"/>
    </source>
</evidence>
<keyword evidence="4" id="KW-1133">Transmembrane helix</keyword>
<accession>A0A8D2D2K3</accession>
<keyword evidence="6" id="KW-0472">Membrane</keyword>
<dbReference type="GO" id="GO:0032981">
    <property type="term" value="P:mitochondrial respiratory chain complex I assembly"/>
    <property type="evidence" value="ECO:0007669"/>
    <property type="project" value="TreeGrafter"/>
</dbReference>
<evidence type="ECO:0000256" key="2">
    <source>
        <dbReference type="ARBA" id="ARBA00022692"/>
    </source>
</evidence>
<dbReference type="PANTHER" id="PTHR16296">
    <property type="entry name" value="UNCHARACTERIZED HYPOTHALAMUS PROTEIN HT007"/>
    <property type="match status" value="1"/>
</dbReference>
<dbReference type="AlphaFoldDB" id="A0A8D2D2K3"/>
<reference evidence="11" key="1">
    <citation type="submission" date="2025-08" db="UniProtKB">
        <authorList>
            <consortium name="Ensembl"/>
        </authorList>
    </citation>
    <scope>IDENTIFICATION</scope>
</reference>
<dbReference type="OrthoDB" id="6234762at2759"/>
<evidence type="ECO:0000256" key="9">
    <source>
        <dbReference type="ARBA" id="ARBA00044764"/>
    </source>
</evidence>
<reference evidence="11" key="2">
    <citation type="submission" date="2025-09" db="UniProtKB">
        <authorList>
            <consortium name="Ensembl"/>
        </authorList>
    </citation>
    <scope>IDENTIFICATION</scope>
</reference>
<evidence type="ECO:0000256" key="1">
    <source>
        <dbReference type="ARBA" id="ARBA00004448"/>
    </source>
</evidence>
<evidence type="ECO:0000313" key="11">
    <source>
        <dbReference type="Ensembl" id="ENSSVLP00005018243.1"/>
    </source>
</evidence>
<dbReference type="Ensembl" id="ENSSVLT00005020305.1">
    <property type="protein sequence ID" value="ENSSVLP00005018243.1"/>
    <property type="gene ID" value="ENSSVLG00005014634.1"/>
</dbReference>
<keyword evidence="5" id="KW-0496">Mitochondrion</keyword>
<protein>
    <recommendedName>
        <fullName evidence="8">Transmembrane protein 126A</fullName>
    </recommendedName>
</protein>
<evidence type="ECO:0000313" key="12">
    <source>
        <dbReference type="Proteomes" id="UP000694564"/>
    </source>
</evidence>
<evidence type="ECO:0000256" key="6">
    <source>
        <dbReference type="ARBA" id="ARBA00023136"/>
    </source>
</evidence>
<dbReference type="GeneTree" id="ENSGT00970000194097"/>
<proteinExistence type="inferred from homology"/>
<comment type="subunit">
    <text evidence="9">Interacts with OXA1L; promoting cotranslational quality control in mitochondria.</text>
</comment>
<keyword evidence="12" id="KW-1185">Reference proteome</keyword>
<dbReference type="PANTHER" id="PTHR16296:SF4">
    <property type="entry name" value="TRANSMEMBRANE PROTEIN 126A"/>
    <property type="match status" value="1"/>
</dbReference>
<dbReference type="GO" id="GO:0005743">
    <property type="term" value="C:mitochondrial inner membrane"/>
    <property type="evidence" value="ECO:0007669"/>
    <property type="project" value="UniProtKB-SubCell"/>
</dbReference>
<sequence length="93" mass="10485">MENHKPHNTIRENSIFDIIARKIELLPEAVRNLLEHGSTYIGLNAAFCDLIANRLFQCILHGTQAQIAAGLPMSVFPFLKTPWLVWLVDMVTG</sequence>
<evidence type="ECO:0000256" key="7">
    <source>
        <dbReference type="ARBA" id="ARBA00038018"/>
    </source>
</evidence>
<comment type="function">
    <text evidence="10">Protein required for the cotranslational protein quality control in the inner membrane of the mitochondria. Associates with newly synthesized polypeptides and may act as a chaperone that cooperates with OXA1L for the insertion of newly synthesized mitochondrial proteins into the inner membrane. Required for the assembly of the ND4 module of mitochondrial complex I.</text>
</comment>
<dbReference type="InterPro" id="IPR009801">
    <property type="entry name" value="TMEM126"/>
</dbReference>